<evidence type="ECO:0000256" key="1">
    <source>
        <dbReference type="SAM" id="MobiDB-lite"/>
    </source>
</evidence>
<keyword evidence="5" id="KW-1185">Reference proteome</keyword>
<keyword evidence="2" id="KW-1133">Transmembrane helix</keyword>
<reference evidence="4" key="1">
    <citation type="journal article" date="2020" name="Stud. Mycol.">
        <title>101 Dothideomycetes genomes: a test case for predicting lifestyles and emergence of pathogens.</title>
        <authorList>
            <person name="Haridas S."/>
            <person name="Albert R."/>
            <person name="Binder M."/>
            <person name="Bloem J."/>
            <person name="Labutti K."/>
            <person name="Salamov A."/>
            <person name="Andreopoulos B."/>
            <person name="Baker S."/>
            <person name="Barry K."/>
            <person name="Bills G."/>
            <person name="Bluhm B."/>
            <person name="Cannon C."/>
            <person name="Castanera R."/>
            <person name="Culley D."/>
            <person name="Daum C."/>
            <person name="Ezra D."/>
            <person name="Gonzalez J."/>
            <person name="Henrissat B."/>
            <person name="Kuo A."/>
            <person name="Liang C."/>
            <person name="Lipzen A."/>
            <person name="Lutzoni F."/>
            <person name="Magnuson J."/>
            <person name="Mondo S."/>
            <person name="Nolan M."/>
            <person name="Ohm R."/>
            <person name="Pangilinan J."/>
            <person name="Park H.-J."/>
            <person name="Ramirez L."/>
            <person name="Alfaro M."/>
            <person name="Sun H."/>
            <person name="Tritt A."/>
            <person name="Yoshinaga Y."/>
            <person name="Zwiers L.-H."/>
            <person name="Turgeon B."/>
            <person name="Goodwin S."/>
            <person name="Spatafora J."/>
            <person name="Crous P."/>
            <person name="Grigoriev I."/>
        </authorList>
    </citation>
    <scope>NUCLEOTIDE SEQUENCE</scope>
    <source>
        <strain evidence="4">CBS 122681</strain>
    </source>
</reference>
<keyword evidence="2" id="KW-0812">Transmembrane</keyword>
<accession>A0A6A6THH3</accession>
<dbReference type="InterPro" id="IPR011074">
    <property type="entry name" value="CRAL/TRIO_N_dom"/>
</dbReference>
<proteinExistence type="predicted"/>
<dbReference type="Gene3D" id="3.40.525.10">
    <property type="entry name" value="CRAL-TRIO lipid binding domain"/>
    <property type="match status" value="1"/>
</dbReference>
<dbReference type="InterPro" id="IPR001251">
    <property type="entry name" value="CRAL-TRIO_dom"/>
</dbReference>
<feature type="transmembrane region" description="Helical" evidence="2">
    <location>
        <begin position="69"/>
        <end position="89"/>
    </location>
</feature>
<keyword evidence="2" id="KW-0472">Membrane</keyword>
<gene>
    <name evidence="4" type="ORF">K491DRAFT_690426</name>
</gene>
<dbReference type="EMBL" id="MU004318">
    <property type="protein sequence ID" value="KAF2658074.1"/>
    <property type="molecule type" value="Genomic_DNA"/>
</dbReference>
<dbReference type="PROSITE" id="PS50191">
    <property type="entry name" value="CRAL_TRIO"/>
    <property type="match status" value="1"/>
</dbReference>
<feature type="domain" description="CRAL-TRIO" evidence="3">
    <location>
        <begin position="334"/>
        <end position="479"/>
    </location>
</feature>
<evidence type="ECO:0000313" key="4">
    <source>
        <dbReference type="EMBL" id="KAF2658074.1"/>
    </source>
</evidence>
<dbReference type="SMART" id="SM00516">
    <property type="entry name" value="SEC14"/>
    <property type="match status" value="1"/>
</dbReference>
<name>A0A6A6THH3_9PLEO</name>
<dbReference type="Pfam" id="PF03765">
    <property type="entry name" value="CRAL_TRIO_N"/>
    <property type="match status" value="1"/>
</dbReference>
<dbReference type="InterPro" id="IPR036273">
    <property type="entry name" value="CRAL/TRIO_N_dom_sf"/>
</dbReference>
<dbReference type="OrthoDB" id="43460at2759"/>
<feature type="compositionally biased region" description="Low complexity" evidence="1">
    <location>
        <begin position="202"/>
        <end position="220"/>
    </location>
</feature>
<feature type="region of interest" description="Disordered" evidence="1">
    <location>
        <begin position="154"/>
        <end position="228"/>
    </location>
</feature>
<dbReference type="InterPro" id="IPR052432">
    <property type="entry name" value="PITP/CRAL-TRIO"/>
</dbReference>
<dbReference type="PANTHER" id="PTHR46590">
    <property type="entry name" value="PHOSPHATIDYLINOSITOL TRANSFER PROTEIN CSR1-RELATED"/>
    <property type="match status" value="1"/>
</dbReference>
<evidence type="ECO:0000259" key="3">
    <source>
        <dbReference type="PROSITE" id="PS50191"/>
    </source>
</evidence>
<sequence>MSVCARSITRLRLFGSFTPVSHTTHRAYNYEQFQSHSTTSLRSSSRHRVHSRRTIHPTTFLVQRSAPSFFTVAVVLGIAVGGALLYPLVASAPEERKTDRRDSAQEFDYSTLTDSFLIMAPNTPPGRPGTLTPEQEGKLRELWALTMKVFGVYEPPETEDANGPEVPSTPASVAGDKEGKEKKKKSRLHVFKRKDKGDKGTDSSTPSTTATPSDLSSLSLADEDDKHGQTKEFKAAIANSSPEDLRKAFWSMVKHDHPDGLLLRFLRARKWDVEKALIMMISTMHWRAEEQHVDDEIVRKGELGAFEESKSSDPKLKKEGEDFLAQLRMGKSFLHGLDKEGRPMCVVRARLHKQGEQSEESIERFTVYTIETARMLLRPPIDTATIVFDMTGFSMANMDYAPVKFMIKCFEANYPESLGTVLVYKAPWIFNTIWSIIRGWLDPVVAGKVHFVKTAEDLEEYVPKFQIPVDLGGDEKWEYSYVEPKEGENDLLKDESSRESLQSERRDIVKNYEGTVLSWIHNPEAETIEQRRTERDSIAEQLRSNYWKLDPYVRARTLYDRVGVIEESGKLNFYPSKKEAALPTTAPPKAQETSADDLD</sequence>
<dbReference type="AlphaFoldDB" id="A0A6A6THH3"/>
<dbReference type="SUPFAM" id="SSF52087">
    <property type="entry name" value="CRAL/TRIO domain"/>
    <property type="match status" value="1"/>
</dbReference>
<dbReference type="Proteomes" id="UP000799324">
    <property type="component" value="Unassembled WGS sequence"/>
</dbReference>
<evidence type="ECO:0000256" key="2">
    <source>
        <dbReference type="SAM" id="Phobius"/>
    </source>
</evidence>
<dbReference type="PANTHER" id="PTHR46590:SF1">
    <property type="entry name" value="PHOSPHATIDYLINOSITOL TRANSFER PROTEIN CSR1"/>
    <property type="match status" value="1"/>
</dbReference>
<organism evidence="4 5">
    <name type="scientific">Lophiostoma macrostomum CBS 122681</name>
    <dbReference type="NCBI Taxonomy" id="1314788"/>
    <lineage>
        <taxon>Eukaryota</taxon>
        <taxon>Fungi</taxon>
        <taxon>Dikarya</taxon>
        <taxon>Ascomycota</taxon>
        <taxon>Pezizomycotina</taxon>
        <taxon>Dothideomycetes</taxon>
        <taxon>Pleosporomycetidae</taxon>
        <taxon>Pleosporales</taxon>
        <taxon>Lophiostomataceae</taxon>
        <taxon>Lophiostoma</taxon>
    </lineage>
</organism>
<feature type="compositionally biased region" description="Basic residues" evidence="1">
    <location>
        <begin position="182"/>
        <end position="194"/>
    </location>
</feature>
<dbReference type="InterPro" id="IPR036865">
    <property type="entry name" value="CRAL-TRIO_dom_sf"/>
</dbReference>
<dbReference type="Pfam" id="PF00650">
    <property type="entry name" value="CRAL_TRIO"/>
    <property type="match status" value="1"/>
</dbReference>
<dbReference type="SUPFAM" id="SSF46938">
    <property type="entry name" value="CRAL/TRIO N-terminal domain"/>
    <property type="match status" value="1"/>
</dbReference>
<dbReference type="CDD" id="cd00170">
    <property type="entry name" value="SEC14"/>
    <property type="match status" value="1"/>
</dbReference>
<evidence type="ECO:0000313" key="5">
    <source>
        <dbReference type="Proteomes" id="UP000799324"/>
    </source>
</evidence>
<feature type="region of interest" description="Disordered" evidence="1">
    <location>
        <begin position="576"/>
        <end position="599"/>
    </location>
</feature>
<dbReference type="SMART" id="SM01100">
    <property type="entry name" value="CRAL_TRIO_N"/>
    <property type="match status" value="1"/>
</dbReference>
<protein>
    <submittedName>
        <fullName evidence="4">CRAL/TRIO domain-containing protein</fullName>
    </submittedName>
</protein>